<proteinExistence type="predicted"/>
<dbReference type="EMBL" id="LQBL01000003">
    <property type="protein sequence ID" value="KUG58471.1"/>
    <property type="molecule type" value="Genomic_DNA"/>
</dbReference>
<dbReference type="Pfam" id="PF13622">
    <property type="entry name" value="4HBT_3"/>
    <property type="match status" value="1"/>
</dbReference>
<dbReference type="SUPFAM" id="SSF54637">
    <property type="entry name" value="Thioesterase/thiol ester dehydrase-isomerase"/>
    <property type="match status" value="1"/>
</dbReference>
<dbReference type="InterPro" id="IPR029069">
    <property type="entry name" value="HotDog_dom_sf"/>
</dbReference>
<dbReference type="OrthoDB" id="1413770at2"/>
<keyword evidence="4" id="KW-1185">Reference proteome</keyword>
<sequence length="263" mass="28685">MTADGRHYFTALGEGRYAPTEHVQGAWSPDEQHVAPVIGLLLHALEHEHPREDLQWARLGVDILGFIRREEMQVTTRVLRPGRTIELLEASVEIGGRDAVRLTAWRLMSSDTAAVAGQEHAQMPAPSELEPWHGMDHWDGGFIASLDFRSVPGSRAGRGRTWVRTDVALVGGRDDEQASALASWVGLLDTANGTAGREAPHDWLFPNVDLTLHLHRVPEGPWVGLDTRVSWGPTGIGQTASVVHDEQGPVGTLVQALTLRPAG</sequence>
<name>A0A0W8IEZ2_9MICO</name>
<gene>
    <name evidence="3" type="ORF">AVL62_11265</name>
</gene>
<feature type="domain" description="Acyl-CoA thioesterase-like C-terminal" evidence="2">
    <location>
        <begin position="126"/>
        <end position="257"/>
    </location>
</feature>
<comment type="caution">
    <text evidence="3">The sequence shown here is derived from an EMBL/GenBank/DDBJ whole genome shotgun (WGS) entry which is preliminary data.</text>
</comment>
<protein>
    <submittedName>
        <fullName evidence="3">Thioesterase</fullName>
    </submittedName>
</protein>
<evidence type="ECO:0000313" key="3">
    <source>
        <dbReference type="EMBL" id="KUG58471.1"/>
    </source>
</evidence>
<dbReference type="InterPro" id="IPR042171">
    <property type="entry name" value="Acyl-CoA_hotdog"/>
</dbReference>
<evidence type="ECO:0000259" key="1">
    <source>
        <dbReference type="Pfam" id="PF13622"/>
    </source>
</evidence>
<dbReference type="RefSeq" id="WP_058890148.1">
    <property type="nucleotide sequence ID" value="NZ_LQBL01000003.1"/>
</dbReference>
<accession>A0A0W8IEZ2</accession>
<reference evidence="3 4" key="1">
    <citation type="submission" date="2015-12" db="EMBL/GenBank/DDBJ databases">
        <title>Serinicoccus chungangenesis strain CD08_5 genome sequencing and assembly.</title>
        <authorList>
            <person name="Chander A.M."/>
            <person name="Kaur G."/>
            <person name="Nair G.R."/>
            <person name="Dhawan D.K."/>
            <person name="Kochhar R.K."/>
            <person name="Mayilraj S."/>
            <person name="Bhadada S.K."/>
        </authorList>
    </citation>
    <scope>NUCLEOTIDE SEQUENCE [LARGE SCALE GENOMIC DNA]</scope>
    <source>
        <strain evidence="3 4">CD08_5</strain>
    </source>
</reference>
<dbReference type="InterPro" id="IPR049450">
    <property type="entry name" value="ACOT8-like_C"/>
</dbReference>
<dbReference type="Proteomes" id="UP000054837">
    <property type="component" value="Unassembled WGS sequence"/>
</dbReference>
<dbReference type="InterPro" id="IPR049449">
    <property type="entry name" value="TesB_ACOT8-like_N"/>
</dbReference>
<evidence type="ECO:0000313" key="4">
    <source>
        <dbReference type="Proteomes" id="UP000054837"/>
    </source>
</evidence>
<dbReference type="Pfam" id="PF20789">
    <property type="entry name" value="4HBT_3C"/>
    <property type="match status" value="1"/>
</dbReference>
<dbReference type="Gene3D" id="2.40.160.210">
    <property type="entry name" value="Acyl-CoA thioesterase, double hotdog domain"/>
    <property type="match status" value="1"/>
</dbReference>
<evidence type="ECO:0000259" key="2">
    <source>
        <dbReference type="Pfam" id="PF20789"/>
    </source>
</evidence>
<organism evidence="3 4">
    <name type="scientific">Serinicoccus chungangensis</name>
    <dbReference type="NCBI Taxonomy" id="767452"/>
    <lineage>
        <taxon>Bacteria</taxon>
        <taxon>Bacillati</taxon>
        <taxon>Actinomycetota</taxon>
        <taxon>Actinomycetes</taxon>
        <taxon>Micrococcales</taxon>
        <taxon>Ornithinimicrobiaceae</taxon>
        <taxon>Serinicoccus</taxon>
    </lineage>
</organism>
<dbReference type="AlphaFoldDB" id="A0A0W8IEZ2"/>
<feature type="domain" description="Acyl-CoA thioesterase-like N-terminal HotDog" evidence="1">
    <location>
        <begin position="25"/>
        <end position="106"/>
    </location>
</feature>
<dbReference type="STRING" id="767452.AVL62_11265"/>